<dbReference type="OrthoDB" id="651546at2759"/>
<dbReference type="InterPro" id="IPR055482">
    <property type="entry name" value="DUF7054"/>
</dbReference>
<accession>A0A9Q1L7Q4</accession>
<dbReference type="InterPro" id="IPR040358">
    <property type="entry name" value="At4g22758-like"/>
</dbReference>
<evidence type="ECO:0000313" key="3">
    <source>
        <dbReference type="Proteomes" id="UP001152561"/>
    </source>
</evidence>
<feature type="domain" description="DUF7054" evidence="1">
    <location>
        <begin position="86"/>
        <end position="170"/>
    </location>
</feature>
<name>A0A9Q1L7Q4_9SOLA</name>
<evidence type="ECO:0000259" key="1">
    <source>
        <dbReference type="Pfam" id="PF23156"/>
    </source>
</evidence>
<comment type="caution">
    <text evidence="2">The sequence shown here is derived from an EMBL/GenBank/DDBJ whole genome shotgun (WGS) entry which is preliminary data.</text>
</comment>
<evidence type="ECO:0000313" key="2">
    <source>
        <dbReference type="EMBL" id="KAJ8529116.1"/>
    </source>
</evidence>
<dbReference type="Pfam" id="PF23156">
    <property type="entry name" value="DUF7054"/>
    <property type="match status" value="1"/>
</dbReference>
<dbReference type="PANTHER" id="PTHR33270:SF22">
    <property type="match status" value="1"/>
</dbReference>
<reference evidence="3" key="1">
    <citation type="journal article" date="2023" name="Proc. Natl. Acad. Sci. U.S.A.">
        <title>Genomic and structural basis for evolution of tropane alkaloid biosynthesis.</title>
        <authorList>
            <person name="Wanga Y.-J."/>
            <person name="Taina T."/>
            <person name="Yua J.-Y."/>
            <person name="Lia J."/>
            <person name="Xua B."/>
            <person name="Chenc J."/>
            <person name="D'Auriad J.C."/>
            <person name="Huanga J.-P."/>
            <person name="Huanga S.-X."/>
        </authorList>
    </citation>
    <scope>NUCLEOTIDE SEQUENCE [LARGE SCALE GENOMIC DNA]</scope>
    <source>
        <strain evidence="3">cv. KIB-2019</strain>
    </source>
</reference>
<proteinExistence type="predicted"/>
<dbReference type="EMBL" id="JAJAGQ010000022">
    <property type="protein sequence ID" value="KAJ8529116.1"/>
    <property type="molecule type" value="Genomic_DNA"/>
</dbReference>
<organism evidence="2 3">
    <name type="scientific">Anisodus acutangulus</name>
    <dbReference type="NCBI Taxonomy" id="402998"/>
    <lineage>
        <taxon>Eukaryota</taxon>
        <taxon>Viridiplantae</taxon>
        <taxon>Streptophyta</taxon>
        <taxon>Embryophyta</taxon>
        <taxon>Tracheophyta</taxon>
        <taxon>Spermatophyta</taxon>
        <taxon>Magnoliopsida</taxon>
        <taxon>eudicotyledons</taxon>
        <taxon>Gunneridae</taxon>
        <taxon>Pentapetalae</taxon>
        <taxon>asterids</taxon>
        <taxon>lamiids</taxon>
        <taxon>Solanales</taxon>
        <taxon>Solanaceae</taxon>
        <taxon>Solanoideae</taxon>
        <taxon>Hyoscyameae</taxon>
        <taxon>Anisodus</taxon>
    </lineage>
</organism>
<dbReference type="PANTHER" id="PTHR33270">
    <property type="entry name" value="BNAC05G50380D PROTEIN"/>
    <property type="match status" value="1"/>
</dbReference>
<protein>
    <recommendedName>
        <fullName evidence="1">DUF7054 domain-containing protein</fullName>
    </recommendedName>
</protein>
<keyword evidence="3" id="KW-1185">Reference proteome</keyword>
<sequence>MIPAEAVTGKSRITSISDSPLLQVTKLFASNQLLFNYDAISENSPEVSSASSKPDLLRRPRTVPDLLAGSRSSAGESTMVNIRPMKLTKLLVNVTIQRSVGPVQVLISLESTVADLIAAALQQYLKEGRWPVLSSVTAGAYDLHYSQFSLESLDRKEKLNALGSRNFFMCPKNGGLTTSSLNCGKQADTATKIPLPWLKFMDLLL</sequence>
<dbReference type="AlphaFoldDB" id="A0A9Q1L7Q4"/>
<gene>
    <name evidence="2" type="ORF">K7X08_035951</name>
</gene>
<dbReference type="Proteomes" id="UP001152561">
    <property type="component" value="Unassembled WGS sequence"/>
</dbReference>